<accession>A0ACC3D511</accession>
<name>A0ACC3D511_9PEZI</name>
<organism evidence="1 2">
    <name type="scientific">Coniosporium uncinatum</name>
    <dbReference type="NCBI Taxonomy" id="93489"/>
    <lineage>
        <taxon>Eukaryota</taxon>
        <taxon>Fungi</taxon>
        <taxon>Dikarya</taxon>
        <taxon>Ascomycota</taxon>
        <taxon>Pezizomycotina</taxon>
        <taxon>Dothideomycetes</taxon>
        <taxon>Dothideomycetes incertae sedis</taxon>
        <taxon>Coniosporium</taxon>
    </lineage>
</organism>
<gene>
    <name evidence="1" type="ORF">LTS18_005080</name>
</gene>
<keyword evidence="2" id="KW-1185">Reference proteome</keyword>
<comment type="caution">
    <text evidence="1">The sequence shown here is derived from an EMBL/GenBank/DDBJ whole genome shotgun (WGS) entry which is preliminary data.</text>
</comment>
<proteinExistence type="predicted"/>
<dbReference type="EMBL" id="JAWDJW010007534">
    <property type="protein sequence ID" value="KAK3061972.1"/>
    <property type="molecule type" value="Genomic_DNA"/>
</dbReference>
<feature type="non-terminal residue" evidence="1">
    <location>
        <position position="97"/>
    </location>
</feature>
<dbReference type="Proteomes" id="UP001186974">
    <property type="component" value="Unassembled WGS sequence"/>
</dbReference>
<feature type="non-terminal residue" evidence="1">
    <location>
        <position position="1"/>
    </location>
</feature>
<evidence type="ECO:0000313" key="2">
    <source>
        <dbReference type="Proteomes" id="UP001186974"/>
    </source>
</evidence>
<reference evidence="1" key="1">
    <citation type="submission" date="2024-09" db="EMBL/GenBank/DDBJ databases">
        <title>Black Yeasts Isolated from many extreme environments.</title>
        <authorList>
            <person name="Coleine C."/>
            <person name="Stajich J.E."/>
            <person name="Selbmann L."/>
        </authorList>
    </citation>
    <scope>NUCLEOTIDE SEQUENCE</scope>
    <source>
        <strain evidence="1">CCFEE 5737</strain>
    </source>
</reference>
<evidence type="ECO:0000313" key="1">
    <source>
        <dbReference type="EMBL" id="KAK3061972.1"/>
    </source>
</evidence>
<protein>
    <submittedName>
        <fullName evidence="1">Uncharacterized protein</fullName>
    </submittedName>
</protein>
<sequence>YFILTIILGTAIFGGGYFLLALLQCNPISTFWTMVLPNPPPGSCVDGDIIVAATYAASAINALADWCFGILPIFIVRSLQMEYRQKILVAVILAVGA</sequence>